<evidence type="ECO:0000313" key="2">
    <source>
        <dbReference type="Proteomes" id="UP000586042"/>
    </source>
</evidence>
<dbReference type="AlphaFoldDB" id="A0A7Y6M261"/>
<dbReference type="Proteomes" id="UP000586042">
    <property type="component" value="Unassembled WGS sequence"/>
</dbReference>
<sequence>MRRALGGAGVEFAARAYGPRGQEGAAAMAAQGSRAELADGTAVLEKTHGVVAISWRAVGRAATPTPLARADTA</sequence>
<protein>
    <submittedName>
        <fullName evidence="1">Uncharacterized protein</fullName>
    </submittedName>
</protein>
<organism evidence="1 2">
    <name type="scientific">Nonomuraea montanisoli</name>
    <dbReference type="NCBI Taxonomy" id="2741721"/>
    <lineage>
        <taxon>Bacteria</taxon>
        <taxon>Bacillati</taxon>
        <taxon>Actinomycetota</taxon>
        <taxon>Actinomycetes</taxon>
        <taxon>Streptosporangiales</taxon>
        <taxon>Streptosporangiaceae</taxon>
        <taxon>Nonomuraea</taxon>
    </lineage>
</organism>
<reference evidence="1 2" key="1">
    <citation type="submission" date="2020-06" db="EMBL/GenBank/DDBJ databases">
        <title>Nonomuraea sp. SMC257, a novel actinomycete isolated from soil.</title>
        <authorList>
            <person name="Chanama M."/>
        </authorList>
    </citation>
    <scope>NUCLEOTIDE SEQUENCE [LARGE SCALE GENOMIC DNA]</scope>
    <source>
        <strain evidence="1 2">SMC257</strain>
    </source>
</reference>
<evidence type="ECO:0000313" key="1">
    <source>
        <dbReference type="EMBL" id="NUW30844.1"/>
    </source>
</evidence>
<gene>
    <name evidence="1" type="ORF">HTZ77_05350</name>
</gene>
<dbReference type="RefSeq" id="WP_175588288.1">
    <property type="nucleotide sequence ID" value="NZ_JABWGN010000002.1"/>
</dbReference>
<proteinExistence type="predicted"/>
<name>A0A7Y6M261_9ACTN</name>
<dbReference type="EMBL" id="JABWGN010000002">
    <property type="protein sequence ID" value="NUW30844.1"/>
    <property type="molecule type" value="Genomic_DNA"/>
</dbReference>
<comment type="caution">
    <text evidence="1">The sequence shown here is derived from an EMBL/GenBank/DDBJ whole genome shotgun (WGS) entry which is preliminary data.</text>
</comment>
<accession>A0A7Y6M261</accession>
<keyword evidence="2" id="KW-1185">Reference proteome</keyword>